<feature type="domain" description="Histidine kinase" evidence="11">
    <location>
        <begin position="295"/>
        <end position="516"/>
    </location>
</feature>
<keyword evidence="7" id="KW-0902">Two-component regulatory system</keyword>
<dbReference type="PRINTS" id="PR00344">
    <property type="entry name" value="BCTRLSENSOR"/>
</dbReference>
<comment type="catalytic activity">
    <reaction evidence="1">
        <text>ATP + protein L-histidine = ADP + protein N-phospho-L-histidine.</text>
        <dbReference type="EC" id="2.7.13.3"/>
    </reaction>
</comment>
<feature type="transmembrane region" description="Helical" evidence="10">
    <location>
        <begin position="21"/>
        <end position="46"/>
    </location>
</feature>
<dbReference type="Gene3D" id="3.30.565.10">
    <property type="entry name" value="Histidine kinase-like ATPase, C-terminal domain"/>
    <property type="match status" value="1"/>
</dbReference>
<evidence type="ECO:0000256" key="10">
    <source>
        <dbReference type="SAM" id="Phobius"/>
    </source>
</evidence>
<dbReference type="Pfam" id="PF02518">
    <property type="entry name" value="HATPase_c"/>
    <property type="match status" value="1"/>
</dbReference>
<dbReference type="CDD" id="cd00082">
    <property type="entry name" value="HisKA"/>
    <property type="match status" value="1"/>
</dbReference>
<gene>
    <name evidence="14" type="ORF">JCM14722_11780</name>
</gene>
<dbReference type="SUPFAM" id="SSF158472">
    <property type="entry name" value="HAMP domain-like"/>
    <property type="match status" value="1"/>
</dbReference>
<dbReference type="Proteomes" id="UP001061361">
    <property type="component" value="Chromosome"/>
</dbReference>
<feature type="coiled-coil region" evidence="9">
    <location>
        <begin position="233"/>
        <end position="288"/>
    </location>
</feature>
<keyword evidence="6" id="KW-0418">Kinase</keyword>
<evidence type="ECO:0000256" key="2">
    <source>
        <dbReference type="ARBA" id="ARBA00004370"/>
    </source>
</evidence>
<evidence type="ECO:0000256" key="5">
    <source>
        <dbReference type="ARBA" id="ARBA00022679"/>
    </source>
</evidence>
<dbReference type="SMART" id="SM00387">
    <property type="entry name" value="HATPase_c"/>
    <property type="match status" value="1"/>
</dbReference>
<dbReference type="SUPFAM" id="SSF47384">
    <property type="entry name" value="Homodimeric domain of signal transducing histidine kinase"/>
    <property type="match status" value="1"/>
</dbReference>
<keyword evidence="4 8" id="KW-0597">Phosphoprotein</keyword>
<dbReference type="InterPro" id="IPR001789">
    <property type="entry name" value="Sig_transdc_resp-reg_receiver"/>
</dbReference>
<evidence type="ECO:0000256" key="4">
    <source>
        <dbReference type="ARBA" id="ARBA00022553"/>
    </source>
</evidence>
<dbReference type="InterPro" id="IPR036097">
    <property type="entry name" value="HisK_dim/P_sf"/>
</dbReference>
<dbReference type="SMART" id="SM00388">
    <property type="entry name" value="HisKA"/>
    <property type="match status" value="1"/>
</dbReference>
<dbReference type="SUPFAM" id="SSF52172">
    <property type="entry name" value="CheY-like"/>
    <property type="match status" value="1"/>
</dbReference>
<dbReference type="InterPro" id="IPR011006">
    <property type="entry name" value="CheY-like_superfamily"/>
</dbReference>
<feature type="modified residue" description="4-aspartylphosphate" evidence="8">
    <location>
        <position position="589"/>
    </location>
</feature>
<name>A0ABM8AQE0_9BACT</name>
<reference evidence="14" key="1">
    <citation type="submission" date="2022-08" db="EMBL/GenBank/DDBJ databases">
        <title>Genome Sequence of the sulphate-reducing bacterium, Pseudodesulfovibrio portus JCM14722.</title>
        <authorList>
            <person name="Kondo R."/>
            <person name="Kataoka T."/>
        </authorList>
    </citation>
    <scope>NUCLEOTIDE SEQUENCE</scope>
    <source>
        <strain evidence="14">JCM 14722</strain>
    </source>
</reference>
<evidence type="ECO:0000259" key="11">
    <source>
        <dbReference type="PROSITE" id="PS50109"/>
    </source>
</evidence>
<dbReference type="Pfam" id="PF00072">
    <property type="entry name" value="Response_reg"/>
    <property type="match status" value="1"/>
</dbReference>
<feature type="transmembrane region" description="Helical" evidence="10">
    <location>
        <begin position="154"/>
        <end position="174"/>
    </location>
</feature>
<feature type="domain" description="HAMP" evidence="13">
    <location>
        <begin position="182"/>
        <end position="234"/>
    </location>
</feature>
<dbReference type="SMART" id="SM00304">
    <property type="entry name" value="HAMP"/>
    <property type="match status" value="1"/>
</dbReference>
<evidence type="ECO:0000313" key="15">
    <source>
        <dbReference type="Proteomes" id="UP001061361"/>
    </source>
</evidence>
<dbReference type="InterPro" id="IPR005467">
    <property type="entry name" value="His_kinase_dom"/>
</dbReference>
<dbReference type="CDD" id="cd06225">
    <property type="entry name" value="HAMP"/>
    <property type="match status" value="1"/>
</dbReference>
<keyword evidence="10" id="KW-1133">Transmembrane helix</keyword>
<keyword evidence="9" id="KW-0175">Coiled coil</keyword>
<sequence>MLSDSDKKLARAHSLSRRAAIAQMGIIGVIVLCFTAAIIFFTGYLLKVRLTEEARSISHLAKTSLASAVWQVDHSSARDFIEAVLQNDDVVFAEVVTGREVMALKTRPRYAGKDFDYFRNNDAFLASTVEIRKYGDWIGSFNLVLATNSYFHDLTLYAGSILGMALLLIAAIFLTSTHFNRKNIFAPLKRLEESAITIADGDLNGHIDTSAPGELGNLARAIDDMRESVLMLIGDLRDANDKLKNQHDMLETKVTERTDELNRKNSSLNAAIKELQNAKREAEVANIAKSNFLASMSHEIRTPMNAILGMADILWETQLTEEQSKYVDVFRTAGENLLEILDDILDLSKIEAGHMELENRWFSLNECMDKTCSIIHPKADQRGLALSCNISPEIPDRLMGDSNRLKQILINLLGNAIKFTESGSIDLSIETMQNRDGRVALQFSVRDTGVGVPGDKLSAIFEAFTQADSSTTRQFGGTGLGLSISRELVQMMGGRIWAESTPGQGSVFHFTATFGISQTDESRLEPEKVPTREDDLPASNILMLEDSKYNAFVIQTYLSGTSCDLTIREDGREGLEVFKKGGWDLVLMDIQMPVMDGFETTRAMRAWEKETGSEPVTIIAMTAYALNEDALRCLEAGADYHLPKPVKKSALFEAIRMLAGKRTA</sequence>
<dbReference type="SUPFAM" id="SSF55874">
    <property type="entry name" value="ATPase domain of HSP90 chaperone/DNA topoisomerase II/histidine kinase"/>
    <property type="match status" value="1"/>
</dbReference>
<dbReference type="InterPro" id="IPR003661">
    <property type="entry name" value="HisK_dim/P_dom"/>
</dbReference>
<keyword evidence="10" id="KW-0472">Membrane</keyword>
<evidence type="ECO:0000256" key="1">
    <source>
        <dbReference type="ARBA" id="ARBA00000085"/>
    </source>
</evidence>
<dbReference type="InterPro" id="IPR004358">
    <property type="entry name" value="Sig_transdc_His_kin-like_C"/>
</dbReference>
<dbReference type="InterPro" id="IPR003660">
    <property type="entry name" value="HAMP_dom"/>
</dbReference>
<accession>A0ABM8AQE0</accession>
<dbReference type="CDD" id="cd16922">
    <property type="entry name" value="HATPase_EvgS-ArcB-TorS-like"/>
    <property type="match status" value="1"/>
</dbReference>
<dbReference type="EMBL" id="AP026708">
    <property type="protein sequence ID" value="BDQ33636.1"/>
    <property type="molecule type" value="Genomic_DNA"/>
</dbReference>
<dbReference type="PROSITE" id="PS50110">
    <property type="entry name" value="RESPONSE_REGULATORY"/>
    <property type="match status" value="1"/>
</dbReference>
<dbReference type="Gene3D" id="6.10.340.10">
    <property type="match status" value="1"/>
</dbReference>
<dbReference type="CDD" id="cd17546">
    <property type="entry name" value="REC_hyHK_CKI1_RcsC-like"/>
    <property type="match status" value="1"/>
</dbReference>
<dbReference type="InterPro" id="IPR036890">
    <property type="entry name" value="HATPase_C_sf"/>
</dbReference>
<dbReference type="Pfam" id="PF00672">
    <property type="entry name" value="HAMP"/>
    <property type="match status" value="1"/>
</dbReference>
<protein>
    <recommendedName>
        <fullName evidence="3">histidine kinase</fullName>
        <ecNumber evidence="3">2.7.13.3</ecNumber>
    </recommendedName>
</protein>
<dbReference type="Gene3D" id="3.40.50.2300">
    <property type="match status" value="1"/>
</dbReference>
<keyword evidence="10" id="KW-0812">Transmembrane</keyword>
<dbReference type="InterPro" id="IPR003594">
    <property type="entry name" value="HATPase_dom"/>
</dbReference>
<evidence type="ECO:0000256" key="8">
    <source>
        <dbReference type="PROSITE-ProRule" id="PRU00169"/>
    </source>
</evidence>
<keyword evidence="5" id="KW-0808">Transferase</keyword>
<dbReference type="Gene3D" id="1.10.287.130">
    <property type="match status" value="1"/>
</dbReference>
<evidence type="ECO:0000259" key="13">
    <source>
        <dbReference type="PROSITE" id="PS50885"/>
    </source>
</evidence>
<evidence type="ECO:0000256" key="9">
    <source>
        <dbReference type="SAM" id="Coils"/>
    </source>
</evidence>
<evidence type="ECO:0000256" key="7">
    <source>
        <dbReference type="ARBA" id="ARBA00023012"/>
    </source>
</evidence>
<dbReference type="EC" id="2.7.13.3" evidence="3"/>
<dbReference type="Pfam" id="PF00512">
    <property type="entry name" value="HisKA"/>
    <property type="match status" value="1"/>
</dbReference>
<dbReference type="PANTHER" id="PTHR45339">
    <property type="entry name" value="HYBRID SIGNAL TRANSDUCTION HISTIDINE KINASE J"/>
    <property type="match status" value="1"/>
</dbReference>
<evidence type="ECO:0000259" key="12">
    <source>
        <dbReference type="PROSITE" id="PS50110"/>
    </source>
</evidence>
<dbReference type="PROSITE" id="PS50109">
    <property type="entry name" value="HIS_KIN"/>
    <property type="match status" value="1"/>
</dbReference>
<evidence type="ECO:0000256" key="6">
    <source>
        <dbReference type="ARBA" id="ARBA00022777"/>
    </source>
</evidence>
<feature type="domain" description="Response regulatory" evidence="12">
    <location>
        <begin position="540"/>
        <end position="659"/>
    </location>
</feature>
<organism evidence="14 15">
    <name type="scientific">Pseudodesulfovibrio portus</name>
    <dbReference type="NCBI Taxonomy" id="231439"/>
    <lineage>
        <taxon>Bacteria</taxon>
        <taxon>Pseudomonadati</taxon>
        <taxon>Thermodesulfobacteriota</taxon>
        <taxon>Desulfovibrionia</taxon>
        <taxon>Desulfovibrionales</taxon>
        <taxon>Desulfovibrionaceae</taxon>
    </lineage>
</organism>
<dbReference type="PROSITE" id="PS50885">
    <property type="entry name" value="HAMP"/>
    <property type="match status" value="1"/>
</dbReference>
<proteinExistence type="predicted"/>
<dbReference type="SMART" id="SM00448">
    <property type="entry name" value="REC"/>
    <property type="match status" value="1"/>
</dbReference>
<keyword evidence="15" id="KW-1185">Reference proteome</keyword>
<evidence type="ECO:0000256" key="3">
    <source>
        <dbReference type="ARBA" id="ARBA00012438"/>
    </source>
</evidence>
<comment type="subcellular location">
    <subcellularLocation>
        <location evidence="2">Membrane</location>
    </subcellularLocation>
</comment>
<dbReference type="PANTHER" id="PTHR45339:SF1">
    <property type="entry name" value="HYBRID SIGNAL TRANSDUCTION HISTIDINE KINASE J"/>
    <property type="match status" value="1"/>
</dbReference>
<dbReference type="RefSeq" id="WP_264983700.1">
    <property type="nucleotide sequence ID" value="NZ_AP026708.1"/>
</dbReference>
<evidence type="ECO:0000313" key="14">
    <source>
        <dbReference type="EMBL" id="BDQ33636.1"/>
    </source>
</evidence>